<keyword evidence="2" id="KW-1185">Reference proteome</keyword>
<reference evidence="1" key="2">
    <citation type="submission" date="2020-09" db="EMBL/GenBank/DDBJ databases">
        <authorList>
            <person name="Sun Q."/>
            <person name="Zhou Y."/>
        </authorList>
    </citation>
    <scope>NUCLEOTIDE SEQUENCE</scope>
    <source>
        <strain evidence="1">CGMCC 1.15254</strain>
    </source>
</reference>
<name>A0A917BSD0_9PROT</name>
<evidence type="ECO:0000313" key="2">
    <source>
        <dbReference type="Proteomes" id="UP000632498"/>
    </source>
</evidence>
<gene>
    <name evidence="1" type="ORF">GCM10011332_08240</name>
</gene>
<comment type="caution">
    <text evidence="1">The sequence shown here is derived from an EMBL/GenBank/DDBJ whole genome shotgun (WGS) entry which is preliminary data.</text>
</comment>
<accession>A0A917BSD0</accession>
<sequence length="125" mass="13525">MMTKQIYIIPVSITGTLPPRYMPDAFAQPGMSIDSYKVEFLDISVQQRYNGPYRVAATGNVMIVSSSPEDAVNSVIDAAWCKLTDTGVNAILDGVNVNITGDDILSVNIVNNSMQVIPIPLCKSD</sequence>
<reference evidence="1" key="1">
    <citation type="journal article" date="2014" name="Int. J. Syst. Evol. Microbiol.">
        <title>Complete genome sequence of Corynebacterium casei LMG S-19264T (=DSM 44701T), isolated from a smear-ripened cheese.</title>
        <authorList>
            <consortium name="US DOE Joint Genome Institute (JGI-PGF)"/>
            <person name="Walter F."/>
            <person name="Albersmeier A."/>
            <person name="Kalinowski J."/>
            <person name="Ruckert C."/>
        </authorList>
    </citation>
    <scope>NUCLEOTIDE SEQUENCE</scope>
    <source>
        <strain evidence="1">CGMCC 1.15254</strain>
    </source>
</reference>
<organism evidence="1 2">
    <name type="scientific">Terasakiella brassicae</name>
    <dbReference type="NCBI Taxonomy" id="1634917"/>
    <lineage>
        <taxon>Bacteria</taxon>
        <taxon>Pseudomonadati</taxon>
        <taxon>Pseudomonadota</taxon>
        <taxon>Alphaproteobacteria</taxon>
        <taxon>Rhodospirillales</taxon>
        <taxon>Terasakiellaceae</taxon>
        <taxon>Terasakiella</taxon>
    </lineage>
</organism>
<dbReference type="AlphaFoldDB" id="A0A917BSD0"/>
<dbReference type="EMBL" id="BMHV01000004">
    <property type="protein sequence ID" value="GGF57143.1"/>
    <property type="molecule type" value="Genomic_DNA"/>
</dbReference>
<dbReference type="Proteomes" id="UP000632498">
    <property type="component" value="Unassembled WGS sequence"/>
</dbReference>
<proteinExistence type="predicted"/>
<protein>
    <submittedName>
        <fullName evidence="1">Uncharacterized protein</fullName>
    </submittedName>
</protein>
<evidence type="ECO:0000313" key="1">
    <source>
        <dbReference type="EMBL" id="GGF57143.1"/>
    </source>
</evidence>